<evidence type="ECO:0000313" key="2">
    <source>
        <dbReference type="EMBL" id="RKG87867.1"/>
    </source>
</evidence>
<dbReference type="Pfam" id="PF00168">
    <property type="entry name" value="C2"/>
    <property type="match status" value="1"/>
</dbReference>
<name>A0A3A8IWL4_9BACT</name>
<evidence type="ECO:0000259" key="1">
    <source>
        <dbReference type="Pfam" id="PF00168"/>
    </source>
</evidence>
<evidence type="ECO:0000313" key="3">
    <source>
        <dbReference type="Proteomes" id="UP000268094"/>
    </source>
</evidence>
<dbReference type="InterPro" id="IPR035892">
    <property type="entry name" value="C2_domain_sf"/>
</dbReference>
<proteinExistence type="predicted"/>
<protein>
    <recommendedName>
        <fullName evidence="1">C2 domain-containing protein</fullName>
    </recommendedName>
</protein>
<dbReference type="AlphaFoldDB" id="A0A3A8IWL4"/>
<dbReference type="InterPro" id="IPR000008">
    <property type="entry name" value="C2_dom"/>
</dbReference>
<keyword evidence="3" id="KW-1185">Reference proteome</keyword>
<sequence>MKPLPPGLLGFTAAHMKRPASLLIALACALLLPACGPSECTPDNCRDGCCSEENECVRYASDESCGPKGGGACLGCATGSVCHLGQRACIVGVMRTRVQPARATILPYDPYSTEDEDWDFDGSPPDVVVEMRCPSASGVFRTPEDESLRPRWNTGGCEVITSNLLKFPLEISIFDVDDFAFDDSMGSFNYQVTPEDLHFGRIELALPEAVLALEIDLSHTYSAE</sequence>
<dbReference type="EMBL" id="RAVZ01000090">
    <property type="protein sequence ID" value="RKG87867.1"/>
    <property type="molecule type" value="Genomic_DNA"/>
</dbReference>
<dbReference type="SUPFAM" id="SSF49562">
    <property type="entry name" value="C2 domain (Calcium/lipid-binding domain, CaLB)"/>
    <property type="match status" value="1"/>
</dbReference>
<feature type="domain" description="C2" evidence="1">
    <location>
        <begin position="122"/>
        <end position="194"/>
    </location>
</feature>
<organism evidence="2 3">
    <name type="scientific">Corallococcus terminator</name>
    <dbReference type="NCBI Taxonomy" id="2316733"/>
    <lineage>
        <taxon>Bacteria</taxon>
        <taxon>Pseudomonadati</taxon>
        <taxon>Myxococcota</taxon>
        <taxon>Myxococcia</taxon>
        <taxon>Myxococcales</taxon>
        <taxon>Cystobacterineae</taxon>
        <taxon>Myxococcaceae</taxon>
        <taxon>Corallococcus</taxon>
    </lineage>
</organism>
<accession>A0A3A8IWL4</accession>
<gene>
    <name evidence="2" type="ORF">D7V88_15235</name>
</gene>
<reference evidence="3" key="1">
    <citation type="submission" date="2018-09" db="EMBL/GenBank/DDBJ databases">
        <authorList>
            <person name="Livingstone P.G."/>
            <person name="Whitworth D.E."/>
        </authorList>
    </citation>
    <scope>NUCLEOTIDE SEQUENCE [LARGE SCALE GENOMIC DNA]</scope>
    <source>
        <strain evidence="3">CA054A</strain>
    </source>
</reference>
<dbReference type="Proteomes" id="UP000268094">
    <property type="component" value="Unassembled WGS sequence"/>
</dbReference>
<comment type="caution">
    <text evidence="2">The sequence shown here is derived from an EMBL/GenBank/DDBJ whole genome shotgun (WGS) entry which is preliminary data.</text>
</comment>